<gene>
    <name evidence="18" type="ORF">D9615_002769</name>
</gene>
<evidence type="ECO:0000256" key="8">
    <source>
        <dbReference type="ARBA" id="ARBA00022771"/>
    </source>
</evidence>
<evidence type="ECO:0000313" key="18">
    <source>
        <dbReference type="EMBL" id="KAF5382614.1"/>
    </source>
</evidence>
<feature type="active site" description="Tele-AMP-histidine intermediate" evidence="12">
    <location>
        <position position="627"/>
    </location>
</feature>
<sequence length="667" mass="74328">MSLRLPPPANFSDDDDTRSDSASCESDDHDQNWDDWASDSSIKVPCLSLFEEKLLPSAEEALAYDQSTHDFDLNATCSRLSLDFHGRIRLINYIRKTKPSSSDLSRLDGSEAFFTSDEYLLPALEDDPLLQVQSDDWSDSEEEDTKTTDPARRIQMLERQLALAKQNFVDYRALVSKQMNVPSLLEAPSEPGPSQTAPPARDDDTHYFKSYGENDIHAVMIQDKVRTSTYAHFILTNPMLFRDAVVLDVGCGTGILSLFAARSGAKRVIAVDASDIAEKAERIVKANGFEDIITVIRGKVEEITLPDDIKEVDIIVSEWMGYALLYESMLDSVLHARDRFLRSGGVMAPSQCKMKLGLCDASEVYKDRIGFWDDVYGFDLSAMAEDLYGEAIVDVVGPNTVLSNPYTIKDLLLSEITPRQLDFSSSFTLISTVERRTKINAFILYFDTFFTYAGNPVSPSTEVKVVKEGDVVLAEIWPAGGKRAPQRRKSQLVEGLLGGLVVTASPDFYLAPTVTLRPAEPPYQPYQEPWLSLASCLFCKIIKGDIPSFKLIETELSFAFLDIGPLSRGHALVIPKYHAEKMHQLPDEYLADALPIAKKIAIAQGVENYNILQNNGRIAHQEVDHVHFHVIPKPSSSDEEGLVIGWPSKPMDKADLQKISEEIKGKL</sequence>
<keyword evidence="5 15" id="KW-0808">Transferase</keyword>
<evidence type="ECO:0000256" key="7">
    <source>
        <dbReference type="ARBA" id="ARBA00022723"/>
    </source>
</evidence>
<dbReference type="EC" id="2.1.1.319" evidence="2"/>
<dbReference type="AlphaFoldDB" id="A0A8H5M6M0"/>
<evidence type="ECO:0000256" key="14">
    <source>
        <dbReference type="PROSITE-ProRule" id="PRU00464"/>
    </source>
</evidence>
<feature type="region of interest" description="Disordered" evidence="16">
    <location>
        <begin position="1"/>
        <end position="32"/>
    </location>
</feature>
<dbReference type="PROSITE" id="PS51084">
    <property type="entry name" value="HIT_2"/>
    <property type="match status" value="1"/>
</dbReference>
<comment type="caution">
    <text evidence="18">The sequence shown here is derived from an EMBL/GenBank/DDBJ whole genome shotgun (WGS) entry which is preliminary data.</text>
</comment>
<dbReference type="InterPro" id="IPR039384">
    <property type="entry name" value="HINT"/>
</dbReference>
<dbReference type="InterPro" id="IPR041698">
    <property type="entry name" value="Methyltransf_25"/>
</dbReference>
<dbReference type="InterPro" id="IPR055135">
    <property type="entry name" value="PRMT_dom"/>
</dbReference>
<evidence type="ECO:0000256" key="10">
    <source>
        <dbReference type="ARBA" id="ARBA00047384"/>
    </source>
</evidence>
<dbReference type="GO" id="GO:0005829">
    <property type="term" value="C:cytosol"/>
    <property type="evidence" value="ECO:0007669"/>
    <property type="project" value="UniProtKB-SubCell"/>
</dbReference>
<comment type="catalytic activity">
    <reaction evidence="10">
        <text>L-arginyl-[protein] + 2 S-adenosyl-L-methionine = N(omega),N(omega)-dimethyl-L-arginyl-[protein] + 2 S-adenosyl-L-homocysteine + 2 H(+)</text>
        <dbReference type="Rhea" id="RHEA:48096"/>
        <dbReference type="Rhea" id="RHEA-COMP:10532"/>
        <dbReference type="Rhea" id="RHEA-COMP:11991"/>
        <dbReference type="ChEBI" id="CHEBI:15378"/>
        <dbReference type="ChEBI" id="CHEBI:29965"/>
        <dbReference type="ChEBI" id="CHEBI:57856"/>
        <dbReference type="ChEBI" id="CHEBI:59789"/>
        <dbReference type="ChEBI" id="CHEBI:61897"/>
        <dbReference type="EC" id="2.1.1.319"/>
    </reaction>
    <physiologicalReaction direction="left-to-right" evidence="10">
        <dbReference type="Rhea" id="RHEA:48097"/>
    </physiologicalReaction>
</comment>
<dbReference type="CDD" id="cd01277">
    <property type="entry name" value="HINT_subgroup"/>
    <property type="match status" value="1"/>
</dbReference>
<keyword evidence="4 15" id="KW-0489">Methyltransferase</keyword>
<dbReference type="Gene3D" id="2.70.160.11">
    <property type="entry name" value="Hnrnp arginine n-methyltransferase1"/>
    <property type="match status" value="1"/>
</dbReference>
<keyword evidence="8" id="KW-0863">Zinc-finger</keyword>
<evidence type="ECO:0000256" key="1">
    <source>
        <dbReference type="ARBA" id="ARBA00004514"/>
    </source>
</evidence>
<dbReference type="CDD" id="cd02440">
    <property type="entry name" value="AdoMet_MTases"/>
    <property type="match status" value="1"/>
</dbReference>
<feature type="domain" description="HIT" evidence="17">
    <location>
        <begin position="537"/>
        <end position="641"/>
    </location>
</feature>
<dbReference type="InterPro" id="IPR029063">
    <property type="entry name" value="SAM-dependent_MTases_sf"/>
</dbReference>
<dbReference type="Proteomes" id="UP000565441">
    <property type="component" value="Unassembled WGS sequence"/>
</dbReference>
<evidence type="ECO:0000256" key="15">
    <source>
        <dbReference type="PROSITE-ProRule" id="PRU01015"/>
    </source>
</evidence>
<evidence type="ECO:0000256" key="4">
    <source>
        <dbReference type="ARBA" id="ARBA00022603"/>
    </source>
</evidence>
<dbReference type="InterPro" id="IPR001310">
    <property type="entry name" value="Histidine_triad_HIT"/>
</dbReference>
<dbReference type="Gene3D" id="3.30.428.10">
    <property type="entry name" value="HIT-like"/>
    <property type="match status" value="1"/>
</dbReference>
<organism evidence="18 19">
    <name type="scientific">Tricholomella constricta</name>
    <dbReference type="NCBI Taxonomy" id="117010"/>
    <lineage>
        <taxon>Eukaryota</taxon>
        <taxon>Fungi</taxon>
        <taxon>Dikarya</taxon>
        <taxon>Basidiomycota</taxon>
        <taxon>Agaricomycotina</taxon>
        <taxon>Agaricomycetes</taxon>
        <taxon>Agaricomycetidae</taxon>
        <taxon>Agaricales</taxon>
        <taxon>Tricholomatineae</taxon>
        <taxon>Lyophyllaceae</taxon>
        <taxon>Tricholomella</taxon>
    </lineage>
</organism>
<dbReference type="GO" id="GO:0032259">
    <property type="term" value="P:methylation"/>
    <property type="evidence" value="ECO:0007669"/>
    <property type="project" value="UniProtKB-KW"/>
</dbReference>
<dbReference type="InterPro" id="IPR049482">
    <property type="entry name" value="ANM3-like_C2H2_Zf"/>
</dbReference>
<evidence type="ECO:0000256" key="11">
    <source>
        <dbReference type="ARBA" id="ARBA00049303"/>
    </source>
</evidence>
<evidence type="ECO:0000256" key="5">
    <source>
        <dbReference type="ARBA" id="ARBA00022679"/>
    </source>
</evidence>
<keyword evidence="3" id="KW-0963">Cytoplasm</keyword>
<evidence type="ECO:0000313" key="19">
    <source>
        <dbReference type="Proteomes" id="UP000565441"/>
    </source>
</evidence>
<dbReference type="SUPFAM" id="SSF57667">
    <property type="entry name" value="beta-beta-alpha zinc fingers"/>
    <property type="match status" value="1"/>
</dbReference>
<dbReference type="GO" id="GO:0005634">
    <property type="term" value="C:nucleus"/>
    <property type="evidence" value="ECO:0007669"/>
    <property type="project" value="TreeGrafter"/>
</dbReference>
<dbReference type="FunFam" id="3.40.50.150:FF:000003">
    <property type="entry name" value="Blast:Protein arginine N-methyltransferase 1"/>
    <property type="match status" value="1"/>
</dbReference>
<dbReference type="PANTHER" id="PTHR11006">
    <property type="entry name" value="PROTEIN ARGININE N-METHYLTRANSFERASE"/>
    <property type="match status" value="1"/>
</dbReference>
<dbReference type="EMBL" id="JAACJP010000008">
    <property type="protein sequence ID" value="KAF5382614.1"/>
    <property type="molecule type" value="Genomic_DNA"/>
</dbReference>
<dbReference type="SUPFAM" id="SSF53335">
    <property type="entry name" value="S-adenosyl-L-methionine-dependent methyltransferases"/>
    <property type="match status" value="1"/>
</dbReference>
<evidence type="ECO:0000256" key="16">
    <source>
        <dbReference type="SAM" id="MobiDB-lite"/>
    </source>
</evidence>
<comment type="catalytic activity">
    <reaction evidence="11">
        <text>L-arginyl-[protein] + S-adenosyl-L-methionine = N(omega)-methyl-L-arginyl-[protein] + S-adenosyl-L-homocysteine + H(+)</text>
        <dbReference type="Rhea" id="RHEA:48100"/>
        <dbReference type="Rhea" id="RHEA-COMP:10532"/>
        <dbReference type="Rhea" id="RHEA-COMP:11990"/>
        <dbReference type="ChEBI" id="CHEBI:15378"/>
        <dbReference type="ChEBI" id="CHEBI:29965"/>
        <dbReference type="ChEBI" id="CHEBI:57856"/>
        <dbReference type="ChEBI" id="CHEBI:59789"/>
        <dbReference type="ChEBI" id="CHEBI:65280"/>
    </reaction>
    <physiologicalReaction direction="left-to-right" evidence="11">
        <dbReference type="Rhea" id="RHEA:48101"/>
    </physiologicalReaction>
</comment>
<evidence type="ECO:0000256" key="3">
    <source>
        <dbReference type="ARBA" id="ARBA00022490"/>
    </source>
</evidence>
<keyword evidence="19" id="KW-1185">Reference proteome</keyword>
<dbReference type="SUPFAM" id="SSF54197">
    <property type="entry name" value="HIT-like"/>
    <property type="match status" value="1"/>
</dbReference>
<dbReference type="GO" id="GO:0042054">
    <property type="term" value="F:histone methyltransferase activity"/>
    <property type="evidence" value="ECO:0007669"/>
    <property type="project" value="TreeGrafter"/>
</dbReference>
<dbReference type="GO" id="GO:0035242">
    <property type="term" value="F:protein-arginine omega-N asymmetric methyltransferase activity"/>
    <property type="evidence" value="ECO:0007669"/>
    <property type="project" value="UniProtKB-EC"/>
</dbReference>
<protein>
    <recommendedName>
        <fullName evidence="2">type I protein arginine methyltransferase</fullName>
        <ecNumber evidence="2">2.1.1.319</ecNumber>
    </recommendedName>
</protein>
<dbReference type="Pfam" id="PF01230">
    <property type="entry name" value="HIT"/>
    <property type="match status" value="1"/>
</dbReference>
<dbReference type="PANTHER" id="PTHR11006:SF53">
    <property type="entry name" value="PROTEIN ARGININE N-METHYLTRANSFERASE 3"/>
    <property type="match status" value="1"/>
</dbReference>
<reference evidence="18 19" key="1">
    <citation type="journal article" date="2020" name="ISME J.">
        <title>Uncovering the hidden diversity of litter-decomposition mechanisms in mushroom-forming fungi.</title>
        <authorList>
            <person name="Floudas D."/>
            <person name="Bentzer J."/>
            <person name="Ahren D."/>
            <person name="Johansson T."/>
            <person name="Persson P."/>
            <person name="Tunlid A."/>
        </authorList>
    </citation>
    <scope>NUCLEOTIDE SEQUENCE [LARGE SCALE GENOMIC DNA]</scope>
    <source>
        <strain evidence="18 19">CBS 661.87</strain>
    </source>
</reference>
<dbReference type="Pfam" id="PF22528">
    <property type="entry name" value="PRMT_C"/>
    <property type="match status" value="1"/>
</dbReference>
<evidence type="ECO:0000256" key="12">
    <source>
        <dbReference type="PIRSR" id="PIRSR601310-1"/>
    </source>
</evidence>
<dbReference type="Pfam" id="PF13649">
    <property type="entry name" value="Methyltransf_25"/>
    <property type="match status" value="1"/>
</dbReference>
<dbReference type="Pfam" id="PF21137">
    <property type="entry name" value="ANM3_C2H2_Zf"/>
    <property type="match status" value="1"/>
</dbReference>
<dbReference type="InterPro" id="IPR025799">
    <property type="entry name" value="Arg_MeTrfase"/>
</dbReference>
<feature type="short sequence motif" description="Histidine triad motif" evidence="13 14">
    <location>
        <begin position="625"/>
        <end position="629"/>
    </location>
</feature>
<name>A0A8H5M6M0_9AGAR</name>
<feature type="region of interest" description="Disordered" evidence="16">
    <location>
        <begin position="184"/>
        <end position="205"/>
    </location>
</feature>
<dbReference type="PRINTS" id="PR00332">
    <property type="entry name" value="HISTRIAD"/>
</dbReference>
<dbReference type="InterPro" id="IPR036265">
    <property type="entry name" value="HIT-like_sf"/>
</dbReference>
<evidence type="ECO:0000256" key="6">
    <source>
        <dbReference type="ARBA" id="ARBA00022691"/>
    </source>
</evidence>
<dbReference type="OrthoDB" id="7848332at2759"/>
<evidence type="ECO:0000256" key="9">
    <source>
        <dbReference type="ARBA" id="ARBA00022833"/>
    </source>
</evidence>
<proteinExistence type="predicted"/>
<dbReference type="InterPro" id="IPR036236">
    <property type="entry name" value="Znf_C2H2_sf"/>
</dbReference>
<keyword evidence="7" id="KW-0479">Metal-binding</keyword>
<evidence type="ECO:0000259" key="17">
    <source>
        <dbReference type="PROSITE" id="PS51084"/>
    </source>
</evidence>
<evidence type="ECO:0000256" key="2">
    <source>
        <dbReference type="ARBA" id="ARBA00011925"/>
    </source>
</evidence>
<dbReference type="PROSITE" id="PS00892">
    <property type="entry name" value="HIT_1"/>
    <property type="match status" value="1"/>
</dbReference>
<keyword evidence="6 15" id="KW-0949">S-adenosyl-L-methionine</keyword>
<dbReference type="PROSITE" id="PS51678">
    <property type="entry name" value="SAM_MT_PRMT"/>
    <property type="match status" value="1"/>
</dbReference>
<dbReference type="InterPro" id="IPR011146">
    <property type="entry name" value="HIT-like"/>
</dbReference>
<keyword evidence="9" id="KW-0862">Zinc</keyword>
<dbReference type="InterPro" id="IPR019808">
    <property type="entry name" value="Histidine_triad_CS"/>
</dbReference>
<dbReference type="GO" id="GO:0008270">
    <property type="term" value="F:zinc ion binding"/>
    <property type="evidence" value="ECO:0007669"/>
    <property type="project" value="UniProtKB-KW"/>
</dbReference>
<comment type="subcellular location">
    <subcellularLocation>
        <location evidence="1">Cytoplasm</location>
        <location evidence="1">Cytosol</location>
    </subcellularLocation>
</comment>
<accession>A0A8H5M6M0</accession>
<evidence type="ECO:0000256" key="13">
    <source>
        <dbReference type="PIRSR" id="PIRSR601310-3"/>
    </source>
</evidence>
<dbReference type="Gene3D" id="3.40.50.150">
    <property type="entry name" value="Vaccinia Virus protein VP39"/>
    <property type="match status" value="1"/>
</dbReference>